<feature type="compositionally biased region" description="Polar residues" evidence="5">
    <location>
        <begin position="8"/>
        <end position="30"/>
    </location>
</feature>
<evidence type="ECO:0000313" key="10">
    <source>
        <dbReference type="Proteomes" id="UP000789508"/>
    </source>
</evidence>
<reference evidence="9" key="1">
    <citation type="submission" date="2021-06" db="EMBL/GenBank/DDBJ databases">
        <authorList>
            <person name="Kallberg Y."/>
            <person name="Tangrot J."/>
            <person name="Rosling A."/>
        </authorList>
    </citation>
    <scope>NUCLEOTIDE SEQUENCE</scope>
    <source>
        <strain evidence="9">FL130A</strain>
    </source>
</reference>
<evidence type="ECO:0000256" key="1">
    <source>
        <dbReference type="ARBA" id="ARBA00004141"/>
    </source>
</evidence>
<feature type="transmembrane region" description="Helical" evidence="6">
    <location>
        <begin position="853"/>
        <end position="874"/>
    </location>
</feature>
<dbReference type="PRINTS" id="PR02047">
    <property type="entry name" value="BREFELDNASP4"/>
</dbReference>
<feature type="transmembrane region" description="Helical" evidence="6">
    <location>
        <begin position="715"/>
        <end position="732"/>
    </location>
</feature>
<dbReference type="Pfam" id="PF13515">
    <property type="entry name" value="FUSC_2"/>
    <property type="match status" value="1"/>
</dbReference>
<feature type="transmembrane region" description="Helical" evidence="6">
    <location>
        <begin position="793"/>
        <end position="810"/>
    </location>
</feature>
<dbReference type="Pfam" id="PF10334">
    <property type="entry name" value="BRE4"/>
    <property type="match status" value="1"/>
</dbReference>
<organism evidence="9 10">
    <name type="scientific">Ambispora leptoticha</name>
    <dbReference type="NCBI Taxonomy" id="144679"/>
    <lineage>
        <taxon>Eukaryota</taxon>
        <taxon>Fungi</taxon>
        <taxon>Fungi incertae sedis</taxon>
        <taxon>Mucoromycota</taxon>
        <taxon>Glomeromycotina</taxon>
        <taxon>Glomeromycetes</taxon>
        <taxon>Archaeosporales</taxon>
        <taxon>Ambisporaceae</taxon>
        <taxon>Ambispora</taxon>
    </lineage>
</organism>
<evidence type="ECO:0000256" key="2">
    <source>
        <dbReference type="ARBA" id="ARBA00022692"/>
    </source>
</evidence>
<dbReference type="EMBL" id="CAJVPS010012245">
    <property type="protein sequence ID" value="CAG8669812.1"/>
    <property type="molecule type" value="Genomic_DNA"/>
</dbReference>
<comment type="subcellular location">
    <subcellularLocation>
        <location evidence="1">Membrane</location>
        <topology evidence="1">Multi-pass membrane protein</topology>
    </subcellularLocation>
</comment>
<feature type="compositionally biased region" description="Basic and acidic residues" evidence="5">
    <location>
        <begin position="31"/>
        <end position="41"/>
    </location>
</feature>
<proteinExistence type="predicted"/>
<dbReference type="OrthoDB" id="68611at2759"/>
<keyword evidence="4 6" id="KW-0472">Membrane</keyword>
<feature type="region of interest" description="Disordered" evidence="5">
    <location>
        <begin position="1"/>
        <end position="78"/>
    </location>
</feature>
<feature type="non-terminal residue" evidence="9">
    <location>
        <position position="1159"/>
    </location>
</feature>
<name>A0A9N9ECX4_9GLOM</name>
<dbReference type="GO" id="GO:0016020">
    <property type="term" value="C:membrane"/>
    <property type="evidence" value="ECO:0007669"/>
    <property type="project" value="UniProtKB-SubCell"/>
</dbReference>
<dbReference type="InterPro" id="IPR018820">
    <property type="entry name" value="BRE4-related_DUF2421"/>
</dbReference>
<accession>A0A9N9ECX4</accession>
<dbReference type="InterPro" id="IPR049453">
    <property type="entry name" value="Memb_transporter_dom"/>
</dbReference>
<evidence type="ECO:0000313" key="9">
    <source>
        <dbReference type="EMBL" id="CAG8669812.1"/>
    </source>
</evidence>
<protein>
    <submittedName>
        <fullName evidence="9">5812_t:CDS:1</fullName>
    </submittedName>
</protein>
<feature type="transmembrane region" description="Helical" evidence="6">
    <location>
        <begin position="1029"/>
        <end position="1046"/>
    </location>
</feature>
<feature type="region of interest" description="Disordered" evidence="5">
    <location>
        <begin position="163"/>
        <end position="209"/>
    </location>
</feature>
<feature type="transmembrane region" description="Helical" evidence="6">
    <location>
        <begin position="767"/>
        <end position="787"/>
    </location>
</feature>
<evidence type="ECO:0000256" key="3">
    <source>
        <dbReference type="ARBA" id="ARBA00022989"/>
    </source>
</evidence>
<feature type="domain" description="Integral membrane bound transporter" evidence="8">
    <location>
        <begin position="741"/>
        <end position="869"/>
    </location>
</feature>
<comment type="caution">
    <text evidence="9">The sequence shown here is derived from an EMBL/GenBank/DDBJ whole genome shotgun (WGS) entry which is preliminary data.</text>
</comment>
<feature type="region of interest" description="Disordered" evidence="5">
    <location>
        <begin position="462"/>
        <end position="490"/>
    </location>
</feature>
<evidence type="ECO:0000256" key="4">
    <source>
        <dbReference type="ARBA" id="ARBA00023136"/>
    </source>
</evidence>
<evidence type="ECO:0000259" key="8">
    <source>
        <dbReference type="Pfam" id="PF13515"/>
    </source>
</evidence>
<evidence type="ECO:0000256" key="6">
    <source>
        <dbReference type="SAM" id="Phobius"/>
    </source>
</evidence>
<feature type="compositionally biased region" description="Polar residues" evidence="5">
    <location>
        <begin position="42"/>
        <end position="68"/>
    </location>
</feature>
<dbReference type="AlphaFoldDB" id="A0A9N9ECX4"/>
<dbReference type="InterPro" id="IPR052430">
    <property type="entry name" value="IVT-Associated"/>
</dbReference>
<feature type="compositionally biased region" description="Polar residues" evidence="5">
    <location>
        <begin position="481"/>
        <end position="490"/>
    </location>
</feature>
<evidence type="ECO:0000259" key="7">
    <source>
        <dbReference type="Pfam" id="PF10334"/>
    </source>
</evidence>
<dbReference type="InterPro" id="IPR023244">
    <property type="entry name" value="Brefeldin_A-sensitivity_4"/>
</dbReference>
<gene>
    <name evidence="9" type="ORF">ALEPTO_LOCUS10558</name>
</gene>
<keyword evidence="3 6" id="KW-1133">Transmembrane helix</keyword>
<dbReference type="PANTHER" id="PTHR47804">
    <property type="entry name" value="60S RIBOSOMAL PROTEIN L19"/>
    <property type="match status" value="1"/>
</dbReference>
<dbReference type="Proteomes" id="UP000789508">
    <property type="component" value="Unassembled WGS sequence"/>
</dbReference>
<keyword evidence="10" id="KW-1185">Reference proteome</keyword>
<dbReference type="PANTHER" id="PTHR47804:SF1">
    <property type="entry name" value="DUF2421 DOMAIN-CONTAINING PROTEIN"/>
    <property type="match status" value="1"/>
</dbReference>
<evidence type="ECO:0000256" key="5">
    <source>
        <dbReference type="SAM" id="MobiDB-lite"/>
    </source>
</evidence>
<feature type="transmembrane region" description="Helical" evidence="6">
    <location>
        <begin position="302"/>
        <end position="324"/>
    </location>
</feature>
<feature type="transmembrane region" description="Helical" evidence="6">
    <location>
        <begin position="331"/>
        <end position="348"/>
    </location>
</feature>
<feature type="transmembrane region" description="Helical" evidence="6">
    <location>
        <begin position="368"/>
        <end position="389"/>
    </location>
</feature>
<feature type="compositionally biased region" description="Acidic residues" evidence="5">
    <location>
        <begin position="185"/>
        <end position="198"/>
    </location>
</feature>
<feature type="transmembrane region" description="Helical" evidence="6">
    <location>
        <begin position="271"/>
        <end position="296"/>
    </location>
</feature>
<keyword evidence="2 6" id="KW-0812">Transmembrane</keyword>
<sequence length="1159" mass="131678">KDDDRETILNNDSIDGQQPKQISRPQTQTKHALDAIDEEPRQASSPQPIMSNDTTNANTSHGITSNNMSRKDYQTRPRQLQFSERIPWSSLKHYSDGSYVTSPLQSSYMTAESFFPASLSSDNHYFAHPQHSYPHPHPGSIVPSSVDDGRSMFSVIMDDGSKQRRRVSLSSEHTVRNPENVPLLNDDDVYDSDSDSDDERGIPPSNHHTKLSEKSKKIIKCAVAYFLASMFTYIPALNSWIGLTESQNAHLVASVSVFFNPAKTIGGIFEAIFFAFFAGCYGALVGVFSMASAVWFNKQEMYILGHAVSVFVWCGGSLFILAFLKATLKKPAFNSACSVTSIIIFVVLTKEGAVVLGEFTTEKIFQVWTIIIVGVSISFLVSLLLWPISAIQAAIASYRATFTSLQVSLNEAKLEIHNRTMQHELGLYREVVKSLQRLAQHLGGLRSCCGLQWEMIKDKDKNNLNGNDNNGGNEGIPLTEGETQGRPSGNISEEEEYGDVGVLLEFIHHVGPHMKSLAFTCKQTMTHLQNQLTPNKASNQPPPSFTLLQQNLEAALSLFETSQTRAVTRLYKKESINGHFDGRPNEEVFLIYFFVFNLQEFTRELQRLVILVGEISKSQLKEQEMRKDLKWWMFWGWFNLFFCFPNANDQAVADEHNRSRDAKISKNFASKPKFPENSRNLFNTLQTPKPKTKWQAFTMKLWEWSSRFRRFEVKYAFKTALSAAILAAPAFIDYTRPTYRKYRGEWACISMMVVMVPTVGGTNLISYYRVIGTFLGSSLAIIASILFPDNGPMLAIFGFLVALPCFYILMYTKYNRMGQFILLAYNLVALYKFNMRNGNGEDEANLDLLELAWYRSIAVATGVLWGWFVSSFWWPYEARTELRKGLSVLIINMSWLYKELVSLYSGKTNKNNSYSNINGGESQATADSTQRTVATLHQDHLSESTKDFLDLELFLQVSILELQELLAQTPNEPRLKGPFPVRTYSKILTSCQNILDKMLSMRIAVTKEQFYDAIRRDFIIPINRERRELVGNVLLYFYVLAAALRLKTPLPPYLPPADQARRRMVKKIRDLPVVRQRVVEGNDEHYIVYYAYALVMEDIIRELENLGGIMQELFGTMGGEEFDEFFTIPEENVALESALIDATEQQQQQLYDETHQESS</sequence>
<feature type="transmembrane region" description="Helical" evidence="6">
    <location>
        <begin position="218"/>
        <end position="234"/>
    </location>
</feature>
<feature type="domain" description="DUF2421" evidence="7">
    <location>
        <begin position="875"/>
        <end position="1055"/>
    </location>
</feature>